<feature type="transmembrane region" description="Helical" evidence="1">
    <location>
        <begin position="15"/>
        <end position="33"/>
    </location>
</feature>
<dbReference type="EMBL" id="MF893340">
    <property type="protein sequence ID" value="ATN92794.1"/>
    <property type="molecule type" value="Genomic_DNA"/>
</dbReference>
<keyword evidence="3" id="KW-1185">Reference proteome</keyword>
<evidence type="ECO:0000313" key="2">
    <source>
        <dbReference type="EMBL" id="ATN92794.1"/>
    </source>
</evidence>
<keyword evidence="1" id="KW-1133">Transmembrane helix</keyword>
<keyword evidence="1" id="KW-0812">Transmembrane</keyword>
<dbReference type="Proteomes" id="UP000244827">
    <property type="component" value="Segment"/>
</dbReference>
<proteinExistence type="predicted"/>
<accession>A0A2R2YAK3</accession>
<evidence type="ECO:0000313" key="3">
    <source>
        <dbReference type="Proteomes" id="UP000244827"/>
    </source>
</evidence>
<sequence>MATATASANDMLKSVLNYIAGALLMIIMAVVGFQQQQIGKLDDKIYTLQATTVTEDKLNTAINRLSMEIDTKINGIKNEQQITNKWLERVVLDNRSVPGRK</sequence>
<keyword evidence="1" id="KW-0472">Membrane</keyword>
<evidence type="ECO:0000256" key="1">
    <source>
        <dbReference type="SAM" id="Phobius"/>
    </source>
</evidence>
<gene>
    <name evidence="2" type="ORF">PPSC2_31</name>
</gene>
<protein>
    <submittedName>
        <fullName evidence="2">Uncharacterized protein</fullName>
    </submittedName>
</protein>
<reference evidence="2 3" key="1">
    <citation type="journal article" date="2018" name="Arch. Virol.">
        <title>Genomic characterization and phylogenetic analysis of the novel Pseudomonas phage PPSC2.</title>
        <authorList>
            <person name="Wu X."/>
            <person name="Wu Y."/>
            <person name="Tang Y."/>
            <person name="Gan B."/>
        </authorList>
    </citation>
    <scope>NUCLEOTIDE SEQUENCE [LARGE SCALE GENOMIC DNA]</scope>
</reference>
<name>A0A2R2YAK3_9CAUD</name>
<organism evidence="2 3">
    <name type="scientific">Pseudomonas phage PPSC2</name>
    <dbReference type="NCBI Taxonomy" id="2041350"/>
    <lineage>
        <taxon>Viruses</taxon>
        <taxon>Duplodnaviria</taxon>
        <taxon>Heunggongvirae</taxon>
        <taxon>Uroviricota</taxon>
        <taxon>Caudoviricetes</taxon>
        <taxon>Vandenendeviridae</taxon>
        <taxon>Gorskivirinae</taxon>
        <taxon>Shenlongvirus</taxon>
        <taxon>Shenlongvirus PPSC2</taxon>
    </lineage>
</organism>